<dbReference type="PROSITE" id="PS50211">
    <property type="entry name" value="DENN"/>
    <property type="match status" value="1"/>
</dbReference>
<dbReference type="PANTHER" id="PTHR31017:SF1">
    <property type="entry name" value="LATE SECRETORY PATHWAY PROTEIN AVL9 HOMOLOG"/>
    <property type="match status" value="1"/>
</dbReference>
<accession>A0A9Q0RIG6</accession>
<dbReference type="InterPro" id="IPR037516">
    <property type="entry name" value="Tripartite_DENN"/>
</dbReference>
<dbReference type="PANTHER" id="PTHR31017">
    <property type="entry name" value="LATE SECRETORY PATHWAY PROTEIN AVL9-RELATED"/>
    <property type="match status" value="1"/>
</dbReference>
<evidence type="ECO:0000256" key="2">
    <source>
        <dbReference type="ARBA" id="ARBA00038178"/>
    </source>
</evidence>
<feature type="compositionally biased region" description="Polar residues" evidence="3">
    <location>
        <begin position="317"/>
        <end position="329"/>
    </location>
</feature>
<dbReference type="InterPro" id="IPR018307">
    <property type="entry name" value="ABL9/DENND6_dom"/>
</dbReference>
<dbReference type="InterPro" id="IPR051731">
    <property type="entry name" value="DENND11/AVL9_GEFs"/>
</dbReference>
<evidence type="ECO:0000259" key="4">
    <source>
        <dbReference type="PROSITE" id="PS50211"/>
    </source>
</evidence>
<dbReference type="GO" id="GO:0045259">
    <property type="term" value="C:proton-transporting ATP synthase complex"/>
    <property type="evidence" value="ECO:0007669"/>
    <property type="project" value="InterPro"/>
</dbReference>
<dbReference type="SUPFAM" id="SSF48690">
    <property type="entry name" value="Epsilon subunit of mitochondrial F1F0-ATP synthase"/>
    <property type="match status" value="1"/>
</dbReference>
<name>A0A9Q0RIG6_BLOTA</name>
<feature type="region of interest" description="Disordered" evidence="3">
    <location>
        <begin position="310"/>
        <end position="329"/>
    </location>
</feature>
<proteinExistence type="inferred from homology"/>
<dbReference type="Proteomes" id="UP001142055">
    <property type="component" value="Chromosome 4"/>
</dbReference>
<evidence type="ECO:0000313" key="6">
    <source>
        <dbReference type="Proteomes" id="UP001142055"/>
    </source>
</evidence>
<evidence type="ECO:0000313" key="5">
    <source>
        <dbReference type="EMBL" id="KAJ6215709.1"/>
    </source>
</evidence>
<feature type="compositionally biased region" description="Acidic residues" evidence="3">
    <location>
        <begin position="343"/>
        <end position="357"/>
    </location>
</feature>
<gene>
    <name evidence="5" type="ORF">RDWZM_010209</name>
</gene>
<protein>
    <recommendedName>
        <fullName evidence="4">UDENN domain-containing protein</fullName>
    </recommendedName>
</protein>
<evidence type="ECO:0000256" key="1">
    <source>
        <dbReference type="ARBA" id="ARBA00009502"/>
    </source>
</evidence>
<dbReference type="AlphaFoldDB" id="A0A9Q0RIG6"/>
<dbReference type="InterPro" id="IPR006721">
    <property type="entry name" value="ATP_synth_F1_esu_mt"/>
</dbReference>
<feature type="domain" description="UDENN" evidence="4">
    <location>
        <begin position="60"/>
        <end position="479"/>
    </location>
</feature>
<feature type="region of interest" description="Disordered" evidence="3">
    <location>
        <begin position="334"/>
        <end position="365"/>
    </location>
</feature>
<keyword evidence="6" id="KW-1185">Reference proteome</keyword>
<dbReference type="GO" id="GO:0046933">
    <property type="term" value="F:proton-transporting ATP synthase activity, rotational mechanism"/>
    <property type="evidence" value="ECO:0007669"/>
    <property type="project" value="InterPro"/>
</dbReference>
<sequence length="711" mass="81576">MSYWRNAGLTYLRYSHIAARQVRASLKSDVKKDPQREQYSIRRSDVDYCYPPLDQQKIIDSITDSKFNEDGANDNSEEKRNINTNQSFQLPLSWQTLPSLAIPDGAHNYDQDTVLFHLPSLTEPNQTVYCVACYRQIATKCLKVRTDDMTRSSVQKSVVAILRLPYYGLIEYKLEIVTRAYFGELDFTQTNVLRESYDNINAQMESMLMTVTTAPEVRMVAGLSIRNLFQKYGSQVIILFKLLLLEKKTIFITSPIRELTLSIMSLCSLMPGLIQTGLKQSTIPFSIDGKVLTMYDESAGIQICDTNTTNEHHDHSASITTNNDQQKQENQATISLDEMSMNENDDDDDDDDEDDKDNNDHDIDDVTRERVQSIFSHPHKYYGLPLQLFTCGSYLFPYFSMPYFDLLINERVRSCVAGSSNQIYKQWDGDIDVFVIDDHIDIQDPHLKRLLRPSSEDMNFMSFILRSIEDNCLDSDTPGGQDYPHSAQILCPSQHTFTDGSDEWIRCHFKNYLLHMLRCSFLDENSREYRAFNGSFMTEWKSTHNYKSWSSDSSYSDACLRDIEPQHPFSGNRLSNFRFKVANLFTNRPVELNQSLNKQSLTSALNNAKLTVNSWFSNIGRSTMMNNEQANGEQSGTPSWNTYFGQAINVAQRAIESAANQSQIDQLIRPKKWLNEESNTTIDDDIVNETEKDSFIVYGSNNEPEIDETSV</sequence>
<dbReference type="OMA" id="NINAQME"/>
<comment type="similarity">
    <text evidence="1">Belongs to the eukaryotic ATPase epsilon family.</text>
</comment>
<comment type="caution">
    <text evidence="5">The sequence shown here is derived from an EMBL/GenBank/DDBJ whole genome shotgun (WGS) entry which is preliminary data.</text>
</comment>
<reference evidence="5" key="1">
    <citation type="submission" date="2022-12" db="EMBL/GenBank/DDBJ databases">
        <title>Genome assemblies of Blomia tropicalis.</title>
        <authorList>
            <person name="Cui Y."/>
        </authorList>
    </citation>
    <scope>NUCLEOTIDE SEQUENCE</scope>
    <source>
        <tissue evidence="5">Adult mites</tissue>
    </source>
</reference>
<evidence type="ECO:0000256" key="3">
    <source>
        <dbReference type="SAM" id="MobiDB-lite"/>
    </source>
</evidence>
<dbReference type="GO" id="GO:0005743">
    <property type="term" value="C:mitochondrial inner membrane"/>
    <property type="evidence" value="ECO:0007669"/>
    <property type="project" value="InterPro"/>
</dbReference>
<organism evidence="5 6">
    <name type="scientific">Blomia tropicalis</name>
    <name type="common">Mite</name>
    <dbReference type="NCBI Taxonomy" id="40697"/>
    <lineage>
        <taxon>Eukaryota</taxon>
        <taxon>Metazoa</taxon>
        <taxon>Ecdysozoa</taxon>
        <taxon>Arthropoda</taxon>
        <taxon>Chelicerata</taxon>
        <taxon>Arachnida</taxon>
        <taxon>Acari</taxon>
        <taxon>Acariformes</taxon>
        <taxon>Sarcoptiformes</taxon>
        <taxon>Astigmata</taxon>
        <taxon>Glycyphagoidea</taxon>
        <taxon>Echimyopodidae</taxon>
        <taxon>Blomia</taxon>
    </lineage>
</organism>
<dbReference type="Pfam" id="PF04627">
    <property type="entry name" value="ATP-synt_Eps"/>
    <property type="match status" value="1"/>
</dbReference>
<dbReference type="InterPro" id="IPR036742">
    <property type="entry name" value="ATP_synth_F1_esu_sf_mt"/>
</dbReference>
<comment type="similarity">
    <text evidence="2">Belongs to the AVL9 family.</text>
</comment>
<dbReference type="EMBL" id="JAPWDV010000004">
    <property type="protein sequence ID" value="KAJ6215709.1"/>
    <property type="molecule type" value="Genomic_DNA"/>
</dbReference>
<dbReference type="Gene3D" id="1.10.1620.20">
    <property type="entry name" value="ATP synthase, F1 complex, epsilon subunit superfamily, mitochondrial"/>
    <property type="match status" value="1"/>
</dbReference>
<dbReference type="CDD" id="cd12153">
    <property type="entry name" value="F1-ATPase_epsilon"/>
    <property type="match status" value="1"/>
</dbReference>
<dbReference type="Pfam" id="PF09794">
    <property type="entry name" value="Avl9"/>
    <property type="match status" value="1"/>
</dbReference>